<reference evidence="1" key="1">
    <citation type="journal article" date="2020" name="Stud. Mycol.">
        <title>101 Dothideomycetes genomes: a test case for predicting lifestyles and emergence of pathogens.</title>
        <authorList>
            <person name="Haridas S."/>
            <person name="Albert R."/>
            <person name="Binder M."/>
            <person name="Bloem J."/>
            <person name="Labutti K."/>
            <person name="Salamov A."/>
            <person name="Andreopoulos B."/>
            <person name="Baker S."/>
            <person name="Barry K."/>
            <person name="Bills G."/>
            <person name="Bluhm B."/>
            <person name="Cannon C."/>
            <person name="Castanera R."/>
            <person name="Culley D."/>
            <person name="Daum C."/>
            <person name="Ezra D."/>
            <person name="Gonzalez J."/>
            <person name="Henrissat B."/>
            <person name="Kuo A."/>
            <person name="Liang C."/>
            <person name="Lipzen A."/>
            <person name="Lutzoni F."/>
            <person name="Magnuson J."/>
            <person name="Mondo S."/>
            <person name="Nolan M."/>
            <person name="Ohm R."/>
            <person name="Pangilinan J."/>
            <person name="Park H.-J."/>
            <person name="Ramirez L."/>
            <person name="Alfaro M."/>
            <person name="Sun H."/>
            <person name="Tritt A."/>
            <person name="Yoshinaga Y."/>
            <person name="Zwiers L.-H."/>
            <person name="Turgeon B."/>
            <person name="Goodwin S."/>
            <person name="Spatafora J."/>
            <person name="Crous P."/>
            <person name="Grigoriev I."/>
        </authorList>
    </citation>
    <scope>NUCLEOTIDE SEQUENCE</scope>
    <source>
        <strain evidence="1">CBS 122367</strain>
    </source>
</reference>
<dbReference type="EMBL" id="MU005628">
    <property type="protein sequence ID" value="KAF2676886.1"/>
    <property type="molecule type" value="Genomic_DNA"/>
</dbReference>
<gene>
    <name evidence="1" type="ORF">K458DRAFT_410086</name>
</gene>
<protein>
    <submittedName>
        <fullName evidence="1">Uncharacterized protein</fullName>
    </submittedName>
</protein>
<sequence length="179" mass="20417">MPTLHPCPPRRQIIPILPTKDGWILKVTDFSKVEGAYLNIRIAIAAAPLGECTLGTEDRGRKAVKKYQGRGCQIITSEELFKRLSMIVKRTGVPGVVRKHRLLQLRRLYVGGIYGHNIFALDKQISALQQARLEGSNSVQNRRSMSKTSKNWNRRHRHAVDIRVSNILNIVDNHMQRTF</sequence>
<proteinExistence type="predicted"/>
<dbReference type="Proteomes" id="UP000799291">
    <property type="component" value="Unassembled WGS sequence"/>
</dbReference>
<evidence type="ECO:0000313" key="1">
    <source>
        <dbReference type="EMBL" id="KAF2676886.1"/>
    </source>
</evidence>
<organism evidence="1 2">
    <name type="scientific">Lentithecium fluviatile CBS 122367</name>
    <dbReference type="NCBI Taxonomy" id="1168545"/>
    <lineage>
        <taxon>Eukaryota</taxon>
        <taxon>Fungi</taxon>
        <taxon>Dikarya</taxon>
        <taxon>Ascomycota</taxon>
        <taxon>Pezizomycotina</taxon>
        <taxon>Dothideomycetes</taxon>
        <taxon>Pleosporomycetidae</taxon>
        <taxon>Pleosporales</taxon>
        <taxon>Massarineae</taxon>
        <taxon>Lentitheciaceae</taxon>
        <taxon>Lentithecium</taxon>
    </lineage>
</organism>
<name>A0A6G1IF89_9PLEO</name>
<evidence type="ECO:0000313" key="2">
    <source>
        <dbReference type="Proteomes" id="UP000799291"/>
    </source>
</evidence>
<accession>A0A6G1IF89</accession>
<dbReference type="AlphaFoldDB" id="A0A6G1IF89"/>
<keyword evidence="2" id="KW-1185">Reference proteome</keyword>